<organism evidence="1 2">
    <name type="scientific">Massilia mucilaginosa</name>
    <dbReference type="NCBI Taxonomy" id="2609282"/>
    <lineage>
        <taxon>Bacteria</taxon>
        <taxon>Pseudomonadati</taxon>
        <taxon>Pseudomonadota</taxon>
        <taxon>Betaproteobacteria</taxon>
        <taxon>Burkholderiales</taxon>
        <taxon>Oxalobacteraceae</taxon>
        <taxon>Telluria group</taxon>
        <taxon>Massilia</taxon>
    </lineage>
</organism>
<evidence type="ECO:0000313" key="2">
    <source>
        <dbReference type="Proteomes" id="UP000609726"/>
    </source>
</evidence>
<dbReference type="Proteomes" id="UP000609726">
    <property type="component" value="Unassembled WGS sequence"/>
</dbReference>
<dbReference type="RefSeq" id="WP_166870996.1">
    <property type="nucleotide sequence ID" value="NZ_WHJH01000003.1"/>
</dbReference>
<sequence length="136" mass="14371">MTTHSLGLPAPARRLVLRVPLGLVVPAPCCRSRRGWTGPRIWGQVLLAGVAQAGVHRDIGVIFQEPRLFPWLTVGQNIALGQGAGAGAAAPPRWNACRKKWAWKTMPAPAHAARGRAGAARGDLAQAPVKAGYCTD</sequence>
<keyword evidence="2" id="KW-1185">Reference proteome</keyword>
<dbReference type="EMBL" id="WHJH01000003">
    <property type="protein sequence ID" value="NHZ88333.1"/>
    <property type="molecule type" value="Genomic_DNA"/>
</dbReference>
<dbReference type="InterPro" id="IPR027417">
    <property type="entry name" value="P-loop_NTPase"/>
</dbReference>
<comment type="caution">
    <text evidence="1">The sequence shown here is derived from an EMBL/GenBank/DDBJ whole genome shotgun (WGS) entry which is preliminary data.</text>
</comment>
<dbReference type="Gene3D" id="3.40.50.300">
    <property type="entry name" value="P-loop containing nucleotide triphosphate hydrolases"/>
    <property type="match status" value="1"/>
</dbReference>
<proteinExistence type="predicted"/>
<evidence type="ECO:0000313" key="1">
    <source>
        <dbReference type="EMBL" id="NHZ88333.1"/>
    </source>
</evidence>
<reference evidence="1 2" key="1">
    <citation type="submission" date="2019-10" db="EMBL/GenBank/DDBJ databases">
        <title>Taxonomy of Antarctic Massilia spp.: description of Massilia rubra sp. nov., Massilia aquatica sp. nov., Massilia mucilaginosa sp. nov., Massilia frigida sp. nov. isolated from streams, lakes and regoliths.</title>
        <authorList>
            <person name="Holochova P."/>
            <person name="Sedlacek I."/>
            <person name="Kralova S."/>
            <person name="Maslanova I."/>
            <person name="Busse H.-J."/>
            <person name="Stankova E."/>
            <person name="Vrbovska V."/>
            <person name="Kovarovic V."/>
            <person name="Bartak M."/>
            <person name="Svec P."/>
            <person name="Pantucek R."/>
        </authorList>
    </citation>
    <scope>NUCLEOTIDE SEQUENCE [LARGE SCALE GENOMIC DNA]</scope>
    <source>
        <strain evidence="1 2">CCM 8733</strain>
    </source>
</reference>
<protein>
    <submittedName>
        <fullName evidence="1">Uncharacterized protein</fullName>
    </submittedName>
</protein>
<gene>
    <name evidence="1" type="ORF">F2P45_04720</name>
</gene>
<name>A0ABX0NNI9_9BURK</name>
<dbReference type="SUPFAM" id="SSF53795">
    <property type="entry name" value="PEP carboxykinase-like"/>
    <property type="match status" value="1"/>
</dbReference>
<accession>A0ABX0NNI9</accession>